<proteinExistence type="predicted"/>
<feature type="compositionally biased region" description="Acidic residues" evidence="1">
    <location>
        <begin position="1"/>
        <end position="14"/>
    </location>
</feature>
<dbReference type="AlphaFoldDB" id="A0A9X2V8A3"/>
<dbReference type="RefSeq" id="WP_208425092.1">
    <property type="nucleotide sequence ID" value="NZ_JANUBK010000007.1"/>
</dbReference>
<feature type="region of interest" description="Disordered" evidence="1">
    <location>
        <begin position="476"/>
        <end position="507"/>
    </location>
</feature>
<feature type="region of interest" description="Disordered" evidence="1">
    <location>
        <begin position="375"/>
        <end position="394"/>
    </location>
</feature>
<comment type="caution">
    <text evidence="2">The sequence shown here is derived from an EMBL/GenBank/DDBJ whole genome shotgun (WGS) entry which is preliminary data.</text>
</comment>
<protein>
    <recommendedName>
        <fullName evidence="4">Carboxypeptidase regulatory-like domain-containing protein</fullName>
    </recommendedName>
</protein>
<dbReference type="EMBL" id="JANUBL010000008">
    <property type="protein sequence ID" value="MCS4122690.1"/>
    <property type="molecule type" value="Genomic_DNA"/>
</dbReference>
<evidence type="ECO:0000313" key="3">
    <source>
        <dbReference type="Proteomes" id="UP001155144"/>
    </source>
</evidence>
<reference evidence="2" key="1">
    <citation type="submission" date="2022-08" db="EMBL/GenBank/DDBJ databases">
        <title>Genomic Encyclopedia of Type Strains, Phase V (KMG-V): Genome sequencing to study the core and pangenomes of soil and plant-associated prokaryotes.</title>
        <authorList>
            <person name="Whitman W."/>
        </authorList>
    </citation>
    <scope>NUCLEOTIDE SEQUENCE</scope>
    <source>
        <strain evidence="2">SP3026</strain>
    </source>
</reference>
<feature type="region of interest" description="Disordered" evidence="1">
    <location>
        <begin position="1"/>
        <end position="26"/>
    </location>
</feature>
<evidence type="ECO:0008006" key="4">
    <source>
        <dbReference type="Google" id="ProtNLM"/>
    </source>
</evidence>
<evidence type="ECO:0000313" key="2">
    <source>
        <dbReference type="EMBL" id="MCS4122690.1"/>
    </source>
</evidence>
<dbReference type="Proteomes" id="UP001155144">
    <property type="component" value="Unassembled WGS sequence"/>
</dbReference>
<feature type="compositionally biased region" description="Polar residues" evidence="1">
    <location>
        <begin position="483"/>
        <end position="496"/>
    </location>
</feature>
<gene>
    <name evidence="2" type="ORF">GGP45_003057</name>
</gene>
<evidence type="ECO:0000256" key="1">
    <source>
        <dbReference type="SAM" id="MobiDB-lite"/>
    </source>
</evidence>
<sequence>MIAESEEPAGEDGSYEVTFGEESGYEGGPLQVDIRLTHLPGDDSEDGVGLGQDAVQLTVGYFTFEGEESSGEFNYRMPENFYCKLLESLGRWVICGHVLSEDDEGLAGAEVQALDADVSQDDPIGTATTNSAGRFLIYYTKDDFDDTPVSFVELELIGGPDCYFKVDYAGQRIYDEDQADGRQQGRENRGHCTCVTLRSEEVRVDVDPEDTPVWTSVYEFDIRTDLTSEGYTADGNLQVFGGAVPLRGNVPLTTSSDDPLKYRFLAAAWDWPGGSPTASTPPSVPPSKSDFQPVTDIARTRVGTVIKPGFNPEPVYIDDDDLDPDGFVTLQGKSVEIQDPSGSTQTVSLSEDNFVHALDLIRIDTRALTPDPIAEFQRDGDGDVLADQPPSPREPVRRYRLRFQVFEESAAPDKGTDDGTLDSIVFDNTPIMAYVDLEQLASDLCAEISGNVDVEYTADHPHLQSFDVVIKDNAGTVHDDTDTSLPDRSYNGSTSFRGGHGTENVDVSGDDPCAYEVILRARTRHHPSRGPTTPNILYRIC</sequence>
<organism evidence="2 3">
    <name type="scientific">Salinibacter ruber</name>
    <dbReference type="NCBI Taxonomy" id="146919"/>
    <lineage>
        <taxon>Bacteria</taxon>
        <taxon>Pseudomonadati</taxon>
        <taxon>Rhodothermota</taxon>
        <taxon>Rhodothermia</taxon>
        <taxon>Rhodothermales</taxon>
        <taxon>Salinibacteraceae</taxon>
        <taxon>Salinibacter</taxon>
    </lineage>
</organism>
<name>A0A9X2V8A3_9BACT</name>
<accession>A0A9X2V8A3</accession>